<name>A0AA37W0X5_9GAMM</name>
<dbReference type="SUPFAM" id="SSF46689">
    <property type="entry name" value="Homeodomain-like"/>
    <property type="match status" value="1"/>
</dbReference>
<accession>A0AA37W0X5</accession>
<keyword evidence="1" id="KW-0805">Transcription regulation</keyword>
<evidence type="ECO:0000256" key="2">
    <source>
        <dbReference type="ARBA" id="ARBA00023125"/>
    </source>
</evidence>
<proteinExistence type="predicted"/>
<dbReference type="PROSITE" id="PS01124">
    <property type="entry name" value="HTH_ARAC_FAMILY_2"/>
    <property type="match status" value="1"/>
</dbReference>
<protein>
    <recommendedName>
        <fullName evidence="4">HTH araC/xylS-type domain-containing protein</fullName>
    </recommendedName>
</protein>
<reference evidence="5" key="1">
    <citation type="journal article" date="2014" name="Int. J. Syst. Evol. Microbiol.">
        <title>Complete genome sequence of Corynebacterium casei LMG S-19264T (=DSM 44701T), isolated from a smear-ripened cheese.</title>
        <authorList>
            <consortium name="US DOE Joint Genome Institute (JGI-PGF)"/>
            <person name="Walter F."/>
            <person name="Albersmeier A."/>
            <person name="Kalinowski J."/>
            <person name="Ruckert C."/>
        </authorList>
    </citation>
    <scope>NUCLEOTIDE SEQUENCE</scope>
    <source>
        <strain evidence="5">NBRC 101628</strain>
    </source>
</reference>
<dbReference type="Proteomes" id="UP001161422">
    <property type="component" value="Unassembled WGS sequence"/>
</dbReference>
<dbReference type="PANTHER" id="PTHR46796">
    <property type="entry name" value="HTH-TYPE TRANSCRIPTIONAL ACTIVATOR RHAS-RELATED"/>
    <property type="match status" value="1"/>
</dbReference>
<dbReference type="SMART" id="SM00342">
    <property type="entry name" value="HTH_ARAC"/>
    <property type="match status" value="1"/>
</dbReference>
<dbReference type="EMBL" id="BSNC01000004">
    <property type="protein sequence ID" value="GLP96223.1"/>
    <property type="molecule type" value="Genomic_DNA"/>
</dbReference>
<dbReference type="InterPro" id="IPR050204">
    <property type="entry name" value="AraC_XylS_family_regulators"/>
</dbReference>
<evidence type="ECO:0000259" key="4">
    <source>
        <dbReference type="PROSITE" id="PS01124"/>
    </source>
</evidence>
<evidence type="ECO:0000313" key="5">
    <source>
        <dbReference type="EMBL" id="GLP96223.1"/>
    </source>
</evidence>
<dbReference type="GO" id="GO:0003700">
    <property type="term" value="F:DNA-binding transcription factor activity"/>
    <property type="evidence" value="ECO:0007669"/>
    <property type="project" value="InterPro"/>
</dbReference>
<dbReference type="InterPro" id="IPR009057">
    <property type="entry name" value="Homeodomain-like_sf"/>
</dbReference>
<comment type="caution">
    <text evidence="5">The sequence shown here is derived from an EMBL/GenBank/DDBJ whole genome shotgun (WGS) entry which is preliminary data.</text>
</comment>
<dbReference type="InterPro" id="IPR018060">
    <property type="entry name" value="HTH_AraC"/>
</dbReference>
<evidence type="ECO:0000256" key="3">
    <source>
        <dbReference type="ARBA" id="ARBA00023163"/>
    </source>
</evidence>
<sequence>MYSQQLVKGLSPYYQSQQVVCSPHSAVQLTPGELNIQLWQLSDEQVQLSRQISDRSLYLEPASATGKVRLLMPSGNPKDNAANWCGIATASDTLLVMPDLPGFYASPEGWDDLDLTISNELALSLGIDPSTPHTLSHPDIAGFERNLRALLESPAEQAKRGTGWMDQVLENLRNCVQQARPSKVLKATTRQQLVERALDYVRDYQLEYPDMTVEHLSAQVGATSRTLQRAFNQTLGVSPYYFLLYVRLNAAHDLLQQHTRESLSVTQVGADCGFASSSNFIDHYSRFYGKTPLQTLRT</sequence>
<reference evidence="5" key="2">
    <citation type="submission" date="2023-01" db="EMBL/GenBank/DDBJ databases">
        <title>Draft genome sequence of Paraferrimonas sedimenticola strain NBRC 101628.</title>
        <authorList>
            <person name="Sun Q."/>
            <person name="Mori K."/>
        </authorList>
    </citation>
    <scope>NUCLEOTIDE SEQUENCE</scope>
    <source>
        <strain evidence="5">NBRC 101628</strain>
    </source>
</reference>
<evidence type="ECO:0000313" key="6">
    <source>
        <dbReference type="Proteomes" id="UP001161422"/>
    </source>
</evidence>
<dbReference type="PROSITE" id="PS00041">
    <property type="entry name" value="HTH_ARAC_FAMILY_1"/>
    <property type="match status" value="1"/>
</dbReference>
<dbReference type="Gene3D" id="1.10.10.60">
    <property type="entry name" value="Homeodomain-like"/>
    <property type="match status" value="1"/>
</dbReference>
<keyword evidence="3" id="KW-0804">Transcription</keyword>
<keyword evidence="2" id="KW-0238">DNA-binding</keyword>
<organism evidence="5 6">
    <name type="scientific">Paraferrimonas sedimenticola</name>
    <dbReference type="NCBI Taxonomy" id="375674"/>
    <lineage>
        <taxon>Bacteria</taxon>
        <taxon>Pseudomonadati</taxon>
        <taxon>Pseudomonadota</taxon>
        <taxon>Gammaproteobacteria</taxon>
        <taxon>Alteromonadales</taxon>
        <taxon>Ferrimonadaceae</taxon>
        <taxon>Paraferrimonas</taxon>
    </lineage>
</organism>
<dbReference type="RefSeq" id="WP_095505334.1">
    <property type="nucleotide sequence ID" value="NZ_BSNC01000004.1"/>
</dbReference>
<feature type="domain" description="HTH araC/xylS-type" evidence="4">
    <location>
        <begin position="195"/>
        <end position="298"/>
    </location>
</feature>
<gene>
    <name evidence="5" type="ORF">GCM10007895_15290</name>
</gene>
<dbReference type="AlphaFoldDB" id="A0AA37W0X5"/>
<dbReference type="GO" id="GO:0043565">
    <property type="term" value="F:sequence-specific DNA binding"/>
    <property type="evidence" value="ECO:0007669"/>
    <property type="project" value="InterPro"/>
</dbReference>
<keyword evidence="6" id="KW-1185">Reference proteome</keyword>
<evidence type="ECO:0000256" key="1">
    <source>
        <dbReference type="ARBA" id="ARBA00023015"/>
    </source>
</evidence>
<dbReference type="InterPro" id="IPR018062">
    <property type="entry name" value="HTH_AraC-typ_CS"/>
</dbReference>
<dbReference type="Pfam" id="PF12833">
    <property type="entry name" value="HTH_18"/>
    <property type="match status" value="1"/>
</dbReference>